<name>A0A6A6R8F2_9PEZI</name>
<dbReference type="SUPFAM" id="SSF53474">
    <property type="entry name" value="alpha/beta-Hydrolases"/>
    <property type="match status" value="1"/>
</dbReference>
<keyword evidence="2 3" id="KW-0378">Hydrolase</keyword>
<evidence type="ECO:0000259" key="4">
    <source>
        <dbReference type="Pfam" id="PF00135"/>
    </source>
</evidence>
<gene>
    <name evidence="5" type="ORF">BU16DRAFT_534668</name>
</gene>
<evidence type="ECO:0000256" key="1">
    <source>
        <dbReference type="ARBA" id="ARBA00005964"/>
    </source>
</evidence>
<keyword evidence="3" id="KW-0732">Signal</keyword>
<evidence type="ECO:0000256" key="2">
    <source>
        <dbReference type="ARBA" id="ARBA00022801"/>
    </source>
</evidence>
<dbReference type="InterPro" id="IPR002018">
    <property type="entry name" value="CarbesteraseB"/>
</dbReference>
<keyword evidence="6" id="KW-1185">Reference proteome</keyword>
<dbReference type="Pfam" id="PF00135">
    <property type="entry name" value="COesterase"/>
    <property type="match status" value="1"/>
</dbReference>
<feature type="chain" id="PRO_5025709600" description="Carboxylic ester hydrolase" evidence="3">
    <location>
        <begin position="19"/>
        <end position="533"/>
    </location>
</feature>
<feature type="domain" description="Carboxylesterase type B" evidence="4">
    <location>
        <begin position="36"/>
        <end position="510"/>
    </location>
</feature>
<dbReference type="FunFam" id="3.40.50.1820:FF:000316">
    <property type="entry name" value="Carboxylic ester hydrolase"/>
    <property type="match status" value="1"/>
</dbReference>
<dbReference type="Gene3D" id="3.40.50.1820">
    <property type="entry name" value="alpha/beta hydrolase"/>
    <property type="match status" value="1"/>
</dbReference>
<dbReference type="GO" id="GO:0016787">
    <property type="term" value="F:hydrolase activity"/>
    <property type="evidence" value="ECO:0007669"/>
    <property type="project" value="UniProtKB-KW"/>
</dbReference>
<dbReference type="InterPro" id="IPR019826">
    <property type="entry name" value="Carboxylesterase_B_AS"/>
</dbReference>
<dbReference type="Proteomes" id="UP000799750">
    <property type="component" value="Unassembled WGS sequence"/>
</dbReference>
<sequence length="533" mass="58390">MLQILALALLATGRLAGAVDPLVGLPYTSYQGTALADGISQWLGIRYAAPPVGQLRFQAPQDPIPSNQSVQIADKHGLICLGTAQDPNDGRASEDCLFMDIYAPTNATESSKLPVYFFIQGGGFNTNSNANYNGTGLIQASGMNIVVVNFNYRVGPYGFLAGKEVVAGGSLNNGLKDQRKAMEWVQKYICKFGGDPQHVVLGGNSAGAASISLHVTAYGGRDDHLFHATAAESQSFAAVMTADESQFAYDNLIIRTGCLEEVDTLSCLRSLNATFLQENNFNTPFPGAQQAPLYMYGPTLDGDLIQDYTYRAYEQGRFLRLPAIYGDDTNEGTVFTPKLTNSIGNSSVFLQNQFPALTLDDLRTISIIYPVAEQFPDSGRYWRQVSNAYGEMRYICPGIFISNAYSSLGLKSNWNYHWDVHDPDDDAVGYGVKHTVEVNAIWGPENVNGGAPPSYNTTNAPIVPVVQAYWTSFVRSFNPNTYRLPGTPEWEEWTLDGYQRLKFRTGETAMEVVPDDQKGRCFYLSSIGVAIQQ</sequence>
<dbReference type="InterPro" id="IPR029058">
    <property type="entry name" value="AB_hydrolase_fold"/>
</dbReference>
<reference evidence="5" key="1">
    <citation type="journal article" date="2020" name="Stud. Mycol.">
        <title>101 Dothideomycetes genomes: a test case for predicting lifestyles and emergence of pathogens.</title>
        <authorList>
            <person name="Haridas S."/>
            <person name="Albert R."/>
            <person name="Binder M."/>
            <person name="Bloem J."/>
            <person name="Labutti K."/>
            <person name="Salamov A."/>
            <person name="Andreopoulos B."/>
            <person name="Baker S."/>
            <person name="Barry K."/>
            <person name="Bills G."/>
            <person name="Bluhm B."/>
            <person name="Cannon C."/>
            <person name="Castanera R."/>
            <person name="Culley D."/>
            <person name="Daum C."/>
            <person name="Ezra D."/>
            <person name="Gonzalez J."/>
            <person name="Henrissat B."/>
            <person name="Kuo A."/>
            <person name="Liang C."/>
            <person name="Lipzen A."/>
            <person name="Lutzoni F."/>
            <person name="Magnuson J."/>
            <person name="Mondo S."/>
            <person name="Nolan M."/>
            <person name="Ohm R."/>
            <person name="Pangilinan J."/>
            <person name="Park H.-J."/>
            <person name="Ramirez L."/>
            <person name="Alfaro M."/>
            <person name="Sun H."/>
            <person name="Tritt A."/>
            <person name="Yoshinaga Y."/>
            <person name="Zwiers L.-H."/>
            <person name="Turgeon B."/>
            <person name="Goodwin S."/>
            <person name="Spatafora J."/>
            <person name="Crous P."/>
            <person name="Grigoriev I."/>
        </authorList>
    </citation>
    <scope>NUCLEOTIDE SEQUENCE</scope>
    <source>
        <strain evidence="5">CBS 269.34</strain>
    </source>
</reference>
<evidence type="ECO:0000313" key="5">
    <source>
        <dbReference type="EMBL" id="KAF2500033.1"/>
    </source>
</evidence>
<evidence type="ECO:0000313" key="6">
    <source>
        <dbReference type="Proteomes" id="UP000799750"/>
    </source>
</evidence>
<dbReference type="PANTHER" id="PTHR11559">
    <property type="entry name" value="CARBOXYLESTERASE"/>
    <property type="match status" value="1"/>
</dbReference>
<feature type="signal peptide" evidence="3">
    <location>
        <begin position="1"/>
        <end position="18"/>
    </location>
</feature>
<evidence type="ECO:0000256" key="3">
    <source>
        <dbReference type="RuleBase" id="RU361235"/>
    </source>
</evidence>
<dbReference type="InterPro" id="IPR050309">
    <property type="entry name" value="Type-B_Carboxylest/Lipase"/>
</dbReference>
<dbReference type="OrthoDB" id="408631at2759"/>
<dbReference type="EMBL" id="MU004183">
    <property type="protein sequence ID" value="KAF2500033.1"/>
    <property type="molecule type" value="Genomic_DNA"/>
</dbReference>
<dbReference type="AlphaFoldDB" id="A0A6A6R8F2"/>
<comment type="similarity">
    <text evidence="1 3">Belongs to the type-B carboxylesterase/lipase family.</text>
</comment>
<organism evidence="5 6">
    <name type="scientific">Lophium mytilinum</name>
    <dbReference type="NCBI Taxonomy" id="390894"/>
    <lineage>
        <taxon>Eukaryota</taxon>
        <taxon>Fungi</taxon>
        <taxon>Dikarya</taxon>
        <taxon>Ascomycota</taxon>
        <taxon>Pezizomycotina</taxon>
        <taxon>Dothideomycetes</taxon>
        <taxon>Pleosporomycetidae</taxon>
        <taxon>Mytilinidiales</taxon>
        <taxon>Mytilinidiaceae</taxon>
        <taxon>Lophium</taxon>
    </lineage>
</organism>
<proteinExistence type="inferred from homology"/>
<dbReference type="PROSITE" id="PS00122">
    <property type="entry name" value="CARBOXYLESTERASE_B_1"/>
    <property type="match status" value="1"/>
</dbReference>
<protein>
    <recommendedName>
        <fullName evidence="3">Carboxylic ester hydrolase</fullName>
        <ecNumber evidence="3">3.1.1.-</ecNumber>
    </recommendedName>
</protein>
<accession>A0A6A6R8F2</accession>
<dbReference type="EC" id="3.1.1.-" evidence="3"/>